<protein>
    <recommendedName>
        <fullName evidence="4">HTH luxR-type domain-containing protein</fullName>
    </recommendedName>
</protein>
<dbReference type="AlphaFoldDB" id="A0A844M473"/>
<dbReference type="OrthoDB" id="1123107at2"/>
<keyword evidence="3" id="KW-0804">Transcription</keyword>
<gene>
    <name evidence="5" type="ORF">GB996_11405</name>
</gene>
<proteinExistence type="predicted"/>
<keyword evidence="1" id="KW-0805">Transcription regulation</keyword>
<dbReference type="PRINTS" id="PR00038">
    <property type="entry name" value="HTHLUXR"/>
</dbReference>
<keyword evidence="6" id="KW-1185">Reference proteome</keyword>
<dbReference type="EMBL" id="WFKQ01000015">
    <property type="protein sequence ID" value="MUG33387.1"/>
    <property type="molecule type" value="Genomic_DNA"/>
</dbReference>
<reference evidence="5 6" key="1">
    <citation type="journal article" date="2019" name="PLoS ONE">
        <title>Pup mortality in New Zealand sea lions (Phocarctos hookeri) at Enderby Island, Auckland Islands, 2013-18.</title>
        <authorList>
            <person name="Michael S.A."/>
            <person name="Hayman D.T.S."/>
            <person name="Gray R."/>
            <person name="Zhang J."/>
            <person name="Rogers L."/>
            <person name="Roe W.D."/>
        </authorList>
    </citation>
    <scope>NUCLEOTIDE SEQUENCE [LARGE SCALE GENOMIC DNA]</scope>
    <source>
        <strain evidence="5 6">SM868</strain>
    </source>
</reference>
<keyword evidence="2" id="KW-0238">DNA-binding</keyword>
<evidence type="ECO:0000256" key="2">
    <source>
        <dbReference type="ARBA" id="ARBA00023125"/>
    </source>
</evidence>
<dbReference type="Gene3D" id="1.25.40.10">
    <property type="entry name" value="Tetratricopeptide repeat domain"/>
    <property type="match status" value="1"/>
</dbReference>
<dbReference type="PANTHER" id="PTHR44688:SF25">
    <property type="entry name" value="HTH LUXR-TYPE DOMAIN-CONTAINING PROTEIN"/>
    <property type="match status" value="1"/>
</dbReference>
<dbReference type="InterPro" id="IPR036388">
    <property type="entry name" value="WH-like_DNA-bd_sf"/>
</dbReference>
<comment type="caution">
    <text evidence="5">The sequence shown here is derived from an EMBL/GenBank/DDBJ whole genome shotgun (WGS) entry which is preliminary data.</text>
</comment>
<dbReference type="InterPro" id="IPR016032">
    <property type="entry name" value="Sig_transdc_resp-reg_C-effctor"/>
</dbReference>
<dbReference type="Pfam" id="PF00196">
    <property type="entry name" value="GerE"/>
    <property type="match status" value="1"/>
</dbReference>
<dbReference type="InterPro" id="IPR059106">
    <property type="entry name" value="WHD_MalT"/>
</dbReference>
<dbReference type="SUPFAM" id="SSF52540">
    <property type="entry name" value="P-loop containing nucleoside triphosphate hydrolases"/>
    <property type="match status" value="1"/>
</dbReference>
<dbReference type="PANTHER" id="PTHR44688">
    <property type="entry name" value="DNA-BINDING TRANSCRIPTIONAL ACTIVATOR DEVR_DOSR"/>
    <property type="match status" value="1"/>
</dbReference>
<dbReference type="SUPFAM" id="SSF48452">
    <property type="entry name" value="TPR-like"/>
    <property type="match status" value="1"/>
</dbReference>
<feature type="domain" description="HTH luxR-type" evidence="4">
    <location>
        <begin position="831"/>
        <end position="896"/>
    </location>
</feature>
<sequence length="898" mass="102712">MIEEAEVYHPKLALAKLQPAPLQSRCLYRKRLLSTLIKKESSIKVVLVHAPAGYGKSILLTQYWQHCLQEKSQTLWLTLDKGDNDIERLVRHLYSSWDSSPSLQSDNHTINHQGFLERLASCTQPLRIFFDNFEVIHNSIVLQYIQQIIEYLPINSEVIIGSRQTPNLELGRIRSYGHLLEITQKDLLFSFTETTHLLKNISGLVFRDQTIQVLLDRTEGWITAIQLAVLALSKHQDAELFFSTFSGSHTEIAQYLAEDILNKLSGTHRDFLLKTSILSELNVSLCNYVTQSEDSATQLKILAQKNLFLVPTDNSHSEYRYHNLFSSYLLNRLKANDPELYLVLNDRAANWYLKQNRPVMAIEHRLNIPNQQPAISLLNKYAMGLLIEGRFRRLLRWFDKLSPSSFQQHPSLQLTYGWVLVLNRRHSEAQKVIDNFLSKMSQAPTDSLNEQILTLQCLQLSMTDQIAICYEQTKALLSNISINQQPSQSLIYGVLVSIMAYCLIVEGKYDNARQIMNDALHQNLKLQNTFIRSLCDALEGWIELIQGQMHQAMLRLQRSYKQVWIKGEKSIPGGKAVIGVPYAELLYEKNELTQAQYILGECLPYVRENGTVDSLILAYLLLSKISRYSGSEHDITRANLYLQELEDVGIKTGLKRVIMSVKLEQSRIHWLANNLLPAKLTLAQVENVHISNTVTNFAWPAHDIESWDVMHWRLLISDGQAKQAEIELKRALKIAQADGRLRRALKIQILLSNALLTLNKVNPAMRMLTRALTFASQQGFVRIFLDEGASIDGLITLWLQKNLKNIDNLSICESFLNQLSDFQLVVYTKNVSQPLQALTKRELQTLKLLSKGMRNREIAEALFISEATTKTHLRNIYSKLQANSRTETVAIARELGLI</sequence>
<dbReference type="InterPro" id="IPR011990">
    <property type="entry name" value="TPR-like_helical_dom_sf"/>
</dbReference>
<evidence type="ECO:0000313" key="6">
    <source>
        <dbReference type="Proteomes" id="UP000442109"/>
    </source>
</evidence>
<evidence type="ECO:0000256" key="1">
    <source>
        <dbReference type="ARBA" id="ARBA00023015"/>
    </source>
</evidence>
<dbReference type="Pfam" id="PF17874">
    <property type="entry name" value="TPR_MalT"/>
    <property type="match status" value="1"/>
</dbReference>
<evidence type="ECO:0000259" key="4">
    <source>
        <dbReference type="PROSITE" id="PS50043"/>
    </source>
</evidence>
<dbReference type="InterPro" id="IPR041617">
    <property type="entry name" value="TPR_MalT"/>
</dbReference>
<dbReference type="CDD" id="cd06170">
    <property type="entry name" value="LuxR_C_like"/>
    <property type="match status" value="1"/>
</dbReference>
<dbReference type="SMART" id="SM00421">
    <property type="entry name" value="HTH_LUXR"/>
    <property type="match status" value="1"/>
</dbReference>
<dbReference type="InterPro" id="IPR000792">
    <property type="entry name" value="Tscrpt_reg_LuxR_C"/>
</dbReference>
<accession>A0A844M473</accession>
<organism evidence="5 6">
    <name type="scientific">Psychrobacter sanguinis</name>
    <dbReference type="NCBI Taxonomy" id="861445"/>
    <lineage>
        <taxon>Bacteria</taxon>
        <taxon>Pseudomonadati</taxon>
        <taxon>Pseudomonadota</taxon>
        <taxon>Gammaproteobacteria</taxon>
        <taxon>Moraxellales</taxon>
        <taxon>Moraxellaceae</taxon>
        <taxon>Psychrobacter</taxon>
    </lineage>
</organism>
<dbReference type="Gene3D" id="1.10.10.10">
    <property type="entry name" value="Winged helix-like DNA-binding domain superfamily/Winged helix DNA-binding domain"/>
    <property type="match status" value="1"/>
</dbReference>
<dbReference type="SUPFAM" id="SSF46894">
    <property type="entry name" value="C-terminal effector domain of the bipartite response regulators"/>
    <property type="match status" value="1"/>
</dbReference>
<evidence type="ECO:0000256" key="3">
    <source>
        <dbReference type="ARBA" id="ARBA00023163"/>
    </source>
</evidence>
<dbReference type="Pfam" id="PF25873">
    <property type="entry name" value="WHD_MalT"/>
    <property type="match status" value="1"/>
</dbReference>
<dbReference type="Proteomes" id="UP000442109">
    <property type="component" value="Unassembled WGS sequence"/>
</dbReference>
<name>A0A844M473_9GAMM</name>
<dbReference type="PROSITE" id="PS50043">
    <property type="entry name" value="HTH_LUXR_2"/>
    <property type="match status" value="1"/>
</dbReference>
<dbReference type="RefSeq" id="WP_155587740.1">
    <property type="nucleotide sequence ID" value="NZ_WFKQ01000015.1"/>
</dbReference>
<evidence type="ECO:0000313" key="5">
    <source>
        <dbReference type="EMBL" id="MUG33387.1"/>
    </source>
</evidence>
<dbReference type="Gene3D" id="3.40.50.300">
    <property type="entry name" value="P-loop containing nucleotide triphosphate hydrolases"/>
    <property type="match status" value="1"/>
</dbReference>
<dbReference type="InterPro" id="IPR027417">
    <property type="entry name" value="P-loop_NTPase"/>
</dbReference>
<dbReference type="GO" id="GO:0006355">
    <property type="term" value="P:regulation of DNA-templated transcription"/>
    <property type="evidence" value="ECO:0007669"/>
    <property type="project" value="InterPro"/>
</dbReference>
<dbReference type="GO" id="GO:0003677">
    <property type="term" value="F:DNA binding"/>
    <property type="evidence" value="ECO:0007669"/>
    <property type="project" value="UniProtKB-KW"/>
</dbReference>